<name>A0AAD9Y2T1_COLKA</name>
<evidence type="ECO:0000313" key="2">
    <source>
        <dbReference type="Proteomes" id="UP001281614"/>
    </source>
</evidence>
<organism evidence="1 2">
    <name type="scientific">Colletotrichum kahawae</name>
    <name type="common">Coffee berry disease fungus</name>
    <dbReference type="NCBI Taxonomy" id="34407"/>
    <lineage>
        <taxon>Eukaryota</taxon>
        <taxon>Fungi</taxon>
        <taxon>Dikarya</taxon>
        <taxon>Ascomycota</taxon>
        <taxon>Pezizomycotina</taxon>
        <taxon>Sordariomycetes</taxon>
        <taxon>Hypocreomycetidae</taxon>
        <taxon>Glomerellales</taxon>
        <taxon>Glomerellaceae</taxon>
        <taxon>Colletotrichum</taxon>
        <taxon>Colletotrichum gloeosporioides species complex</taxon>
    </lineage>
</organism>
<dbReference type="EMBL" id="VYYT01000554">
    <property type="protein sequence ID" value="KAK2732141.1"/>
    <property type="molecule type" value="Genomic_DNA"/>
</dbReference>
<sequence length="45" mass="4757">MDAQNGGNKANRCTVCRGARGGVEDFVLDYFTIRCGHFGDGSCSA</sequence>
<gene>
    <name evidence="1" type="ORF">CKAH01_02087</name>
</gene>
<accession>A0AAD9Y2T1</accession>
<protein>
    <submittedName>
        <fullName evidence="1">Uncharacterized protein</fullName>
    </submittedName>
</protein>
<proteinExistence type="predicted"/>
<keyword evidence="2" id="KW-1185">Reference proteome</keyword>
<reference evidence="1" key="1">
    <citation type="submission" date="2023-02" db="EMBL/GenBank/DDBJ databases">
        <title>Colletotrichum kahawae CIFC_Que2 genome sequencing and assembly.</title>
        <authorList>
            <person name="Baroncelli R."/>
        </authorList>
    </citation>
    <scope>NUCLEOTIDE SEQUENCE</scope>
    <source>
        <strain evidence="1">CIFC_Que2</strain>
    </source>
</reference>
<evidence type="ECO:0000313" key="1">
    <source>
        <dbReference type="EMBL" id="KAK2732141.1"/>
    </source>
</evidence>
<dbReference type="Proteomes" id="UP001281614">
    <property type="component" value="Unassembled WGS sequence"/>
</dbReference>
<dbReference type="AlphaFoldDB" id="A0AAD9Y2T1"/>
<comment type="caution">
    <text evidence="1">The sequence shown here is derived from an EMBL/GenBank/DDBJ whole genome shotgun (WGS) entry which is preliminary data.</text>
</comment>